<evidence type="ECO:0000256" key="3">
    <source>
        <dbReference type="ARBA" id="ARBA00022741"/>
    </source>
</evidence>
<dbReference type="SUPFAM" id="SSF81271">
    <property type="entry name" value="TGS-like"/>
    <property type="match status" value="1"/>
</dbReference>
<dbReference type="FunFam" id="3.10.20.30:FF:000001">
    <property type="entry name" value="Ribosome-binding ATPase YchF"/>
    <property type="match status" value="1"/>
</dbReference>
<dbReference type="PROSITE" id="PS51710">
    <property type="entry name" value="G_OBG"/>
    <property type="match status" value="1"/>
</dbReference>
<dbReference type="GO" id="GO:0016887">
    <property type="term" value="F:ATP hydrolysis activity"/>
    <property type="evidence" value="ECO:0007669"/>
    <property type="project" value="UniProtKB-UniRule"/>
</dbReference>
<evidence type="ECO:0000259" key="8">
    <source>
        <dbReference type="PROSITE" id="PS51710"/>
    </source>
</evidence>
<reference evidence="10" key="2">
    <citation type="submission" date="2021-04" db="EMBL/GenBank/DDBJ databases">
        <authorList>
            <person name="Gilroy R."/>
        </authorList>
    </citation>
    <scope>NUCLEOTIDE SEQUENCE</scope>
    <source>
        <strain evidence="10">ChiHjej13B12-752</strain>
    </source>
</reference>
<organism evidence="10 11">
    <name type="scientific">Candidatus Salinicoccus stercoripullorum</name>
    <dbReference type="NCBI Taxonomy" id="2838756"/>
    <lineage>
        <taxon>Bacteria</taxon>
        <taxon>Bacillati</taxon>
        <taxon>Bacillota</taxon>
        <taxon>Bacilli</taxon>
        <taxon>Bacillales</taxon>
        <taxon>Staphylococcaceae</taxon>
        <taxon>Salinicoccus</taxon>
    </lineage>
</organism>
<dbReference type="GO" id="GO:0046872">
    <property type="term" value="F:metal ion binding"/>
    <property type="evidence" value="ECO:0007669"/>
    <property type="project" value="UniProtKB-KW"/>
</dbReference>
<dbReference type="AlphaFoldDB" id="A0A9D1QIQ5"/>
<proteinExistence type="inferred from homology"/>
<evidence type="ECO:0000256" key="1">
    <source>
        <dbReference type="ARBA" id="ARBA00001946"/>
    </source>
</evidence>
<dbReference type="InterPro" id="IPR004095">
    <property type="entry name" value="TGS"/>
</dbReference>
<dbReference type="FunFam" id="1.10.150.300:FF:000004">
    <property type="entry name" value="Ribosome-binding ATPase YchF"/>
    <property type="match status" value="1"/>
</dbReference>
<evidence type="ECO:0000256" key="7">
    <source>
        <dbReference type="SAM" id="Coils"/>
    </source>
</evidence>
<keyword evidence="3 6" id="KW-0547">Nucleotide-binding</keyword>
<dbReference type="HAMAP" id="MF_00944">
    <property type="entry name" value="YchF_OLA1_ATPase"/>
    <property type="match status" value="1"/>
</dbReference>
<dbReference type="PROSITE" id="PS51880">
    <property type="entry name" value="TGS"/>
    <property type="match status" value="1"/>
</dbReference>
<keyword evidence="5" id="KW-0460">Magnesium</keyword>
<gene>
    <name evidence="6 10" type="primary">ychF</name>
    <name evidence="10" type="ORF">H9891_06400</name>
</gene>
<dbReference type="InterPro" id="IPR012676">
    <property type="entry name" value="TGS-like"/>
</dbReference>
<comment type="cofactor">
    <cofactor evidence="1">
        <name>Mg(2+)</name>
        <dbReference type="ChEBI" id="CHEBI:18420"/>
    </cofactor>
</comment>
<comment type="similarity">
    <text evidence="6">Belongs to the TRAFAC class OBG-HflX-like GTPase superfamily. OBG GTPase family. YchF/OLA1 subfamily.</text>
</comment>
<dbReference type="GO" id="GO:0005737">
    <property type="term" value="C:cytoplasm"/>
    <property type="evidence" value="ECO:0007669"/>
    <property type="project" value="TreeGrafter"/>
</dbReference>
<keyword evidence="4 6" id="KW-0067">ATP-binding</keyword>
<evidence type="ECO:0000313" key="11">
    <source>
        <dbReference type="Proteomes" id="UP000823989"/>
    </source>
</evidence>
<dbReference type="InterPro" id="IPR004396">
    <property type="entry name" value="ATPase_YchF/OLA1"/>
</dbReference>
<dbReference type="InterPro" id="IPR006073">
    <property type="entry name" value="GTP-bd"/>
</dbReference>
<evidence type="ECO:0000256" key="4">
    <source>
        <dbReference type="ARBA" id="ARBA00022840"/>
    </source>
</evidence>
<name>A0A9D1QIQ5_9STAP</name>
<evidence type="ECO:0000256" key="6">
    <source>
        <dbReference type="HAMAP-Rule" id="MF_00944"/>
    </source>
</evidence>
<feature type="binding site" evidence="6">
    <location>
        <begin position="12"/>
        <end position="17"/>
    </location>
    <ligand>
        <name>ATP</name>
        <dbReference type="ChEBI" id="CHEBI:30616"/>
    </ligand>
</feature>
<dbReference type="InterPro" id="IPR031167">
    <property type="entry name" value="G_OBG"/>
</dbReference>
<dbReference type="Gene3D" id="3.40.50.300">
    <property type="entry name" value="P-loop containing nucleotide triphosphate hydrolases"/>
    <property type="match status" value="1"/>
</dbReference>
<keyword evidence="7" id="KW-0175">Coiled coil</keyword>
<accession>A0A9D1QIQ5</accession>
<dbReference type="GO" id="GO:0043023">
    <property type="term" value="F:ribosomal large subunit binding"/>
    <property type="evidence" value="ECO:0007669"/>
    <property type="project" value="UniProtKB-UniRule"/>
</dbReference>
<dbReference type="Gene3D" id="3.10.20.30">
    <property type="match status" value="1"/>
</dbReference>
<feature type="domain" description="OBG-type G" evidence="8">
    <location>
        <begin position="3"/>
        <end position="259"/>
    </location>
</feature>
<dbReference type="InterPro" id="IPR027417">
    <property type="entry name" value="P-loop_NTPase"/>
</dbReference>
<reference evidence="10" key="1">
    <citation type="journal article" date="2021" name="PeerJ">
        <title>Extensive microbial diversity within the chicken gut microbiome revealed by metagenomics and culture.</title>
        <authorList>
            <person name="Gilroy R."/>
            <person name="Ravi A."/>
            <person name="Getino M."/>
            <person name="Pursley I."/>
            <person name="Horton D.L."/>
            <person name="Alikhan N.F."/>
            <person name="Baker D."/>
            <person name="Gharbi K."/>
            <person name="Hall N."/>
            <person name="Watson M."/>
            <person name="Adriaenssens E.M."/>
            <person name="Foster-Nyarko E."/>
            <person name="Jarju S."/>
            <person name="Secka A."/>
            <person name="Antonio M."/>
            <person name="Oren A."/>
            <person name="Chaudhuri R.R."/>
            <person name="La Ragione R."/>
            <person name="Hildebrand F."/>
            <person name="Pallen M.J."/>
        </authorList>
    </citation>
    <scope>NUCLEOTIDE SEQUENCE</scope>
    <source>
        <strain evidence="10">ChiHjej13B12-752</strain>
    </source>
</reference>
<dbReference type="CDD" id="cd04867">
    <property type="entry name" value="TGS_YchF_OLA1"/>
    <property type="match status" value="1"/>
</dbReference>
<dbReference type="Proteomes" id="UP000823989">
    <property type="component" value="Unassembled WGS sequence"/>
</dbReference>
<dbReference type="EMBL" id="DXHR01000022">
    <property type="protein sequence ID" value="HIW12776.1"/>
    <property type="molecule type" value="Genomic_DNA"/>
</dbReference>
<dbReference type="CDD" id="cd01900">
    <property type="entry name" value="YchF"/>
    <property type="match status" value="1"/>
</dbReference>
<dbReference type="InterPro" id="IPR023192">
    <property type="entry name" value="TGS-like_dom_sf"/>
</dbReference>
<protein>
    <recommendedName>
        <fullName evidence="6">Ribosome-binding ATPase YchF</fullName>
    </recommendedName>
</protein>
<comment type="function">
    <text evidence="6">ATPase that binds to both the 70S ribosome and the 50S ribosomal subunit in a nucleotide-independent manner.</text>
</comment>
<dbReference type="PANTHER" id="PTHR23305">
    <property type="entry name" value="OBG GTPASE FAMILY"/>
    <property type="match status" value="1"/>
</dbReference>
<dbReference type="PANTHER" id="PTHR23305:SF18">
    <property type="entry name" value="OBG-TYPE G DOMAIN-CONTAINING PROTEIN"/>
    <property type="match status" value="1"/>
</dbReference>
<feature type="coiled-coil region" evidence="7">
    <location>
        <begin position="130"/>
        <end position="157"/>
    </location>
</feature>
<dbReference type="PRINTS" id="PR00326">
    <property type="entry name" value="GTP1OBG"/>
</dbReference>
<dbReference type="GO" id="GO:0005524">
    <property type="term" value="F:ATP binding"/>
    <property type="evidence" value="ECO:0007669"/>
    <property type="project" value="UniProtKB-UniRule"/>
</dbReference>
<dbReference type="Pfam" id="PF01926">
    <property type="entry name" value="MMR_HSR1"/>
    <property type="match status" value="1"/>
</dbReference>
<dbReference type="SUPFAM" id="SSF52540">
    <property type="entry name" value="P-loop containing nucleoside triphosphate hydrolases"/>
    <property type="match status" value="1"/>
</dbReference>
<evidence type="ECO:0000259" key="9">
    <source>
        <dbReference type="PROSITE" id="PS51880"/>
    </source>
</evidence>
<evidence type="ECO:0000256" key="2">
    <source>
        <dbReference type="ARBA" id="ARBA00022723"/>
    </source>
</evidence>
<dbReference type="NCBIfam" id="TIGR00092">
    <property type="entry name" value="redox-regulated ATPase YchF"/>
    <property type="match status" value="1"/>
</dbReference>
<sequence length="366" mass="40301">MALTAGIVGLPNVGKSTLFNAITKAGALAANYPFATIDPNVGIVEVPDERLNKLTEMVEPKKTVPTAFEFTDIAGIVKGASKGEGLGNKFLAHIREVDAICQVVRAFNDENVTHVSGQVNPVDDIEIINMELILADLESVEKRLPRLEKMAKQKDKDAMAEAAILQKIREGLENDQPVRSMEFSEEEAKYVKNFHMLTQKPMLYVANVAEEDIGSTEGNVHLENIREYADKEGSEVIVISAKVEEEIAVLDEDEKEMFLEELGISESGLDKLIKASYDLLGLATYFTAGVQEVRAWTFRKGMTAPECAGIIHTDFKKGFIRAETVGYDDLVAAGSEAKAKEAGKVRLEGKEYIMKDGDVVHFRFNV</sequence>
<dbReference type="InterPro" id="IPR012675">
    <property type="entry name" value="Beta-grasp_dom_sf"/>
</dbReference>
<dbReference type="InterPro" id="IPR041706">
    <property type="entry name" value="YchF_N"/>
</dbReference>
<evidence type="ECO:0000256" key="5">
    <source>
        <dbReference type="ARBA" id="ARBA00022842"/>
    </source>
</evidence>
<dbReference type="GO" id="GO:0005525">
    <property type="term" value="F:GTP binding"/>
    <property type="evidence" value="ECO:0007669"/>
    <property type="project" value="InterPro"/>
</dbReference>
<keyword evidence="2" id="KW-0479">Metal-binding</keyword>
<dbReference type="InterPro" id="IPR013029">
    <property type="entry name" value="YchF_C"/>
</dbReference>
<dbReference type="Gene3D" id="1.10.150.300">
    <property type="entry name" value="TGS-like domain"/>
    <property type="match status" value="1"/>
</dbReference>
<feature type="domain" description="TGS" evidence="9">
    <location>
        <begin position="281"/>
        <end position="364"/>
    </location>
</feature>
<dbReference type="PIRSF" id="PIRSF006641">
    <property type="entry name" value="CHP00092"/>
    <property type="match status" value="1"/>
</dbReference>
<comment type="caution">
    <text evidence="10">The sequence shown here is derived from an EMBL/GenBank/DDBJ whole genome shotgun (WGS) entry which is preliminary data.</text>
</comment>
<dbReference type="Pfam" id="PF06071">
    <property type="entry name" value="YchF-GTPase_C"/>
    <property type="match status" value="1"/>
</dbReference>
<evidence type="ECO:0000313" key="10">
    <source>
        <dbReference type="EMBL" id="HIW12776.1"/>
    </source>
</evidence>